<dbReference type="GO" id="GO:0006508">
    <property type="term" value="P:proteolysis"/>
    <property type="evidence" value="ECO:0007669"/>
    <property type="project" value="UniProtKB-KW"/>
</dbReference>
<organism evidence="8 9">
    <name type="scientific">Gossypium anomalum</name>
    <dbReference type="NCBI Taxonomy" id="47600"/>
    <lineage>
        <taxon>Eukaryota</taxon>
        <taxon>Viridiplantae</taxon>
        <taxon>Streptophyta</taxon>
        <taxon>Embryophyta</taxon>
        <taxon>Tracheophyta</taxon>
        <taxon>Spermatophyta</taxon>
        <taxon>Magnoliopsida</taxon>
        <taxon>eudicotyledons</taxon>
        <taxon>Gunneridae</taxon>
        <taxon>Pentapetalae</taxon>
        <taxon>rosids</taxon>
        <taxon>malvids</taxon>
        <taxon>Malvales</taxon>
        <taxon>Malvaceae</taxon>
        <taxon>Malvoideae</taxon>
        <taxon>Gossypium</taxon>
    </lineage>
</organism>
<dbReference type="InterPro" id="IPR057670">
    <property type="entry name" value="SH3_retrovirus"/>
</dbReference>
<evidence type="ECO:0000259" key="7">
    <source>
        <dbReference type="PROSITE" id="PS50994"/>
    </source>
</evidence>
<dbReference type="Pfam" id="PF25597">
    <property type="entry name" value="SH3_retrovirus"/>
    <property type="match status" value="1"/>
</dbReference>
<reference evidence="8 9" key="1">
    <citation type="journal article" date="2021" name="bioRxiv">
        <title>The Gossypium anomalum genome as a resource for cotton improvement and evolutionary analysis of hybrid incompatibility.</title>
        <authorList>
            <person name="Grover C.E."/>
            <person name="Yuan D."/>
            <person name="Arick M.A."/>
            <person name="Miller E.R."/>
            <person name="Hu G."/>
            <person name="Peterson D.G."/>
            <person name="Wendel J.F."/>
            <person name="Udall J.A."/>
        </authorList>
    </citation>
    <scope>NUCLEOTIDE SEQUENCE [LARGE SCALE GENOMIC DNA]</scope>
    <source>
        <strain evidence="8">JFW-Udall</strain>
        <tissue evidence="8">Leaf</tissue>
    </source>
</reference>
<feature type="region of interest" description="Disordered" evidence="6">
    <location>
        <begin position="539"/>
        <end position="559"/>
    </location>
</feature>
<feature type="domain" description="Integrase catalytic" evidence="7">
    <location>
        <begin position="823"/>
        <end position="997"/>
    </location>
</feature>
<dbReference type="SUPFAM" id="SSF53756">
    <property type="entry name" value="UDP-Glycosyltransferase/glycogen phosphorylase"/>
    <property type="match status" value="1"/>
</dbReference>
<accession>A0A8J5YBY4</accession>
<dbReference type="SUPFAM" id="SSF53098">
    <property type="entry name" value="Ribonuclease H-like"/>
    <property type="match status" value="1"/>
</dbReference>
<dbReference type="Gene3D" id="3.40.50.2000">
    <property type="entry name" value="Glycogen Phosphorylase B"/>
    <property type="match status" value="1"/>
</dbReference>
<dbReference type="InterPro" id="IPR054722">
    <property type="entry name" value="PolX-like_BBD"/>
</dbReference>
<keyword evidence="3" id="KW-0479">Metal-binding</keyword>
<comment type="caution">
    <text evidence="8">The sequence shown here is derived from an EMBL/GenBank/DDBJ whole genome shotgun (WGS) entry which is preliminary data.</text>
</comment>
<keyword evidence="9" id="KW-1185">Reference proteome</keyword>
<evidence type="ECO:0000256" key="6">
    <source>
        <dbReference type="SAM" id="MobiDB-lite"/>
    </source>
</evidence>
<dbReference type="GO" id="GO:0004190">
    <property type="term" value="F:aspartic-type endopeptidase activity"/>
    <property type="evidence" value="ECO:0007669"/>
    <property type="project" value="UniProtKB-KW"/>
</dbReference>
<dbReference type="Pfam" id="PF14223">
    <property type="entry name" value="Retrotran_gag_2"/>
    <property type="match status" value="1"/>
</dbReference>
<dbReference type="InterPro" id="IPR025724">
    <property type="entry name" value="GAG-pre-integrase_dom"/>
</dbReference>
<dbReference type="Pfam" id="PF26168">
    <property type="entry name" value="Glyco_transf_N"/>
    <property type="match status" value="1"/>
</dbReference>
<dbReference type="InterPro" id="IPR012337">
    <property type="entry name" value="RNaseH-like_sf"/>
</dbReference>
<evidence type="ECO:0000313" key="8">
    <source>
        <dbReference type="EMBL" id="KAG8477106.1"/>
    </source>
</evidence>
<dbReference type="OrthoDB" id="10624845at2759"/>
<protein>
    <recommendedName>
        <fullName evidence="7">Integrase catalytic domain-containing protein</fullName>
    </recommendedName>
</protein>
<dbReference type="SUPFAM" id="SSF56672">
    <property type="entry name" value="DNA/RNA polymerases"/>
    <property type="match status" value="1"/>
</dbReference>
<dbReference type="GO" id="GO:0003676">
    <property type="term" value="F:nucleic acid binding"/>
    <property type="evidence" value="ECO:0007669"/>
    <property type="project" value="InterPro"/>
</dbReference>
<evidence type="ECO:0000256" key="4">
    <source>
        <dbReference type="ARBA" id="ARBA00022750"/>
    </source>
</evidence>
<feature type="compositionally biased region" description="Low complexity" evidence="6">
    <location>
        <begin position="1135"/>
        <end position="1159"/>
    </location>
</feature>
<dbReference type="EMBL" id="JAHUZN010000011">
    <property type="protein sequence ID" value="KAG8477106.1"/>
    <property type="molecule type" value="Genomic_DNA"/>
</dbReference>
<keyword evidence="5" id="KW-0378">Hydrolase</keyword>
<keyword evidence="2" id="KW-0645">Protease</keyword>
<dbReference type="InterPro" id="IPR043502">
    <property type="entry name" value="DNA/RNA_pol_sf"/>
</dbReference>
<dbReference type="Pfam" id="PF22936">
    <property type="entry name" value="Pol_BBD"/>
    <property type="match status" value="1"/>
</dbReference>
<dbReference type="Pfam" id="PF00665">
    <property type="entry name" value="rve"/>
    <property type="match status" value="1"/>
</dbReference>
<dbReference type="Pfam" id="PF13976">
    <property type="entry name" value="gag_pre-integrs"/>
    <property type="match status" value="1"/>
</dbReference>
<dbReference type="InterPro" id="IPR013103">
    <property type="entry name" value="RVT_2"/>
</dbReference>
<proteinExistence type="inferred from homology"/>
<evidence type="ECO:0000313" key="9">
    <source>
        <dbReference type="Proteomes" id="UP000701853"/>
    </source>
</evidence>
<evidence type="ECO:0000256" key="1">
    <source>
        <dbReference type="ARBA" id="ARBA00009995"/>
    </source>
</evidence>
<feature type="region of interest" description="Disordered" evidence="6">
    <location>
        <begin position="1104"/>
        <end position="1162"/>
    </location>
</feature>
<evidence type="ECO:0000256" key="5">
    <source>
        <dbReference type="ARBA" id="ARBA00022801"/>
    </source>
</evidence>
<dbReference type="PANTHER" id="PTHR42648:SF26">
    <property type="entry name" value="INTEGRASE CATALYTIC DOMAIN-CONTAINING PROTEIN"/>
    <property type="match status" value="1"/>
</dbReference>
<gene>
    <name evidence="8" type="ORF">CXB51_030102</name>
</gene>
<dbReference type="PANTHER" id="PTHR42648">
    <property type="entry name" value="TRANSPOSASE, PUTATIVE-RELATED"/>
    <property type="match status" value="1"/>
</dbReference>
<evidence type="ECO:0000256" key="2">
    <source>
        <dbReference type="ARBA" id="ARBA00022670"/>
    </source>
</evidence>
<dbReference type="InterPro" id="IPR036397">
    <property type="entry name" value="RNaseH_sf"/>
</dbReference>
<dbReference type="GO" id="GO:0046872">
    <property type="term" value="F:metal ion binding"/>
    <property type="evidence" value="ECO:0007669"/>
    <property type="project" value="UniProtKB-KW"/>
</dbReference>
<dbReference type="Pfam" id="PF07727">
    <property type="entry name" value="RVT_2"/>
    <property type="match status" value="1"/>
</dbReference>
<name>A0A8J5YBY4_9ROSI</name>
<sequence>MGSIEAQKPHVVCIPYPSQGHVNPMTQLAKLLHSRGFHITFVNTEFNHRRLVRSKGAEAMKGLPDFRFETIPDGLPQSDQDATQDIPALCDSTRKNCLAPLLELITKLNSSDVPPVTCIVSDGVMSFGIEAGRLLGIPEFQFWTDSACGFMCYLQYNELFKRGIVPFKEQLLKFSAIKVGLDCFRSEIMDPMVDQQSGASVPLSALQGFLDGSVPDPPKVVPTGDGGLAPNPDAVWFMQQDKLLASWLLSTVSSSLLSYFISTKSACDIWSAASHLFAATSVERISQIRHDLHAVRKGGSTIKEYVSKINSLCALLAASGSDVPEAEKVEVLLGGLTSEFDSVFMVVSASSEPLSFSKLVDILMAFENRQLRAARDVPLVAHVVQTSDSTPAYNAPSARGGRVPSGFRGGRAFRSRIQCQICNRFGHPAQRCYYRFDREYGGSSAAIVTGRDEAFRARPSVLKSEGGQWVWQQNPPATVAFAQPNWATGSIGPLLGPYDSGPYVPHAPDYFNRPPIAKRSHLDLGQQHGPSFAGQMFHSSGPSGPHHAPKAHYVSQQSPGSPVANCVGFDGSGPNVSPGAPWYTKPRARVFDVDNSQGVGLPRVSDVRASDFFDTSRYGSSYGSADPHIPTPAGTVSWYPDSGASNHVCQNAADLSASTPYSGTSELLMGNGAPTHILSVGDTVIPASSKLLRLSNVLCVPSIRKNLLSVSQFARDNDVFFEFHPTYCVVKDIQTGETLLRGRVRDGLYQFSADPTRSLPCVSAVHNVDVEDSPSRSDPFTLWHNRLGHPSSSVVTTVLNNCGIVTNKKSLSHICIACQKGKSHKLPFSLSTTEYIELFELVVSDLWGPASVACEGHLYYVSFVDMYSRFTWVYLVKRKSQALECFSQFQKMVATQFGKTIKKFQSDWGGEFRAFASLLADQGILHRLSCPHTSEQNGVVERKHRHIVETGLTLLAQANLPMQHWGYAFRSAVHLINRLPTPVLQGQSPYQKLYGCAPQYDHFRVFGCCCFPYLRPFQHHKLDFRSQPCTFLGYSSQHKGYYCLTPDGSVIISRHVVFDEHRFLFSHSPVSATGSSPSNVTYVLVVGRDYSSAPVITPMPSCQLPGTTSEASHSAVPHSESALPSVTYGSPAGVSDTSQSGSRESSSASSTPAASLPGSCGNTHAMVTRSKAGIFKPRILSAETVEFEPCSVDEALAHPQWKLAVQAEFNALLANNTWELVSLPPGRKAIGCKWLFKIKKKPDGSVDRRKARLVAKGCAQVPGCDFRETFSPVVKPSTIRVILSIAVSRGWSLRQVDVNNAFLNGDLDTEVFMQQPPGFVQFGSDGRPLVCRLQKALYGLRQAPRAWFDKLKRFLISVGFTGSRSDASLFVRLASGTTVYVLVYVDDIIITGDNLATINSFIQQLHAMFSPKDMGDLHYFLGVEVTRSSSGSVHLCQRKYVRDLLTRSSLLHAKPVNTPMVSSSQLSKDDGDRLCDPTEYRSLAGALQYVVLTRPDISYAVNRICQFMHTPTTTHMVALKRILRYLCGTLNYGLVIRPLKRP</sequence>
<evidence type="ECO:0000256" key="3">
    <source>
        <dbReference type="ARBA" id="ARBA00022723"/>
    </source>
</evidence>
<dbReference type="InterPro" id="IPR001584">
    <property type="entry name" value="Integrase_cat-core"/>
</dbReference>
<dbReference type="PROSITE" id="PS50994">
    <property type="entry name" value="INTEGRASE"/>
    <property type="match status" value="1"/>
</dbReference>
<dbReference type="Gene3D" id="3.30.420.10">
    <property type="entry name" value="Ribonuclease H-like superfamily/Ribonuclease H"/>
    <property type="match status" value="1"/>
</dbReference>
<dbReference type="InterPro" id="IPR039537">
    <property type="entry name" value="Retrotran_Ty1/copia-like"/>
</dbReference>
<keyword evidence="4" id="KW-0064">Aspartyl protease</keyword>
<dbReference type="InterPro" id="IPR058980">
    <property type="entry name" value="Glyco_transf_N"/>
</dbReference>
<dbReference type="Proteomes" id="UP000701853">
    <property type="component" value="Chromosome 11"/>
</dbReference>
<dbReference type="GO" id="GO:0015074">
    <property type="term" value="P:DNA integration"/>
    <property type="evidence" value="ECO:0007669"/>
    <property type="project" value="InterPro"/>
</dbReference>
<comment type="similarity">
    <text evidence="1">Belongs to the UDP-glycosyltransferase family.</text>
</comment>